<protein>
    <submittedName>
        <fullName evidence="5">Uncharacterized protein</fullName>
    </submittedName>
</protein>
<dbReference type="Pfam" id="PF06585">
    <property type="entry name" value="JHBP"/>
    <property type="match status" value="1"/>
</dbReference>
<comment type="similarity">
    <text evidence="3">Belongs to the TO family.</text>
</comment>
<name>A0A9P0G3H7_9CUCU</name>
<dbReference type="InterPro" id="IPR038606">
    <property type="entry name" value="To_sf"/>
</dbReference>
<keyword evidence="1 4" id="KW-0732">Signal</keyword>
<evidence type="ECO:0000256" key="2">
    <source>
        <dbReference type="ARBA" id="ARBA00023108"/>
    </source>
</evidence>
<reference evidence="5" key="1">
    <citation type="submission" date="2022-01" db="EMBL/GenBank/DDBJ databases">
        <authorList>
            <person name="King R."/>
        </authorList>
    </citation>
    <scope>NUCLEOTIDE SEQUENCE</scope>
</reference>
<dbReference type="InterPro" id="IPR010562">
    <property type="entry name" value="Haemolymph_juvenile_hormone-bd"/>
</dbReference>
<organism evidence="5 6">
    <name type="scientific">Psylliodes chrysocephalus</name>
    <dbReference type="NCBI Taxonomy" id="3402493"/>
    <lineage>
        <taxon>Eukaryota</taxon>
        <taxon>Metazoa</taxon>
        <taxon>Ecdysozoa</taxon>
        <taxon>Arthropoda</taxon>
        <taxon>Hexapoda</taxon>
        <taxon>Insecta</taxon>
        <taxon>Pterygota</taxon>
        <taxon>Neoptera</taxon>
        <taxon>Endopterygota</taxon>
        <taxon>Coleoptera</taxon>
        <taxon>Polyphaga</taxon>
        <taxon>Cucujiformia</taxon>
        <taxon>Chrysomeloidea</taxon>
        <taxon>Chrysomelidae</taxon>
        <taxon>Galerucinae</taxon>
        <taxon>Alticini</taxon>
        <taxon>Psylliodes</taxon>
    </lineage>
</organism>
<evidence type="ECO:0000256" key="4">
    <source>
        <dbReference type="SAM" id="SignalP"/>
    </source>
</evidence>
<dbReference type="PANTHER" id="PTHR11008">
    <property type="entry name" value="PROTEIN TAKEOUT-LIKE PROTEIN"/>
    <property type="match status" value="1"/>
</dbReference>
<evidence type="ECO:0000313" key="5">
    <source>
        <dbReference type="EMBL" id="CAH1098583.1"/>
    </source>
</evidence>
<dbReference type="SMART" id="SM00700">
    <property type="entry name" value="JHBP"/>
    <property type="match status" value="1"/>
</dbReference>
<gene>
    <name evidence="5" type="ORF">PSYICH_LOCUS927</name>
</gene>
<feature type="signal peptide" evidence="4">
    <location>
        <begin position="1"/>
        <end position="16"/>
    </location>
</feature>
<keyword evidence="2" id="KW-0090">Biological rhythms</keyword>
<dbReference type="PANTHER" id="PTHR11008:SF14">
    <property type="entry name" value="CIRCADIAN CLOCK-CONTROLLED PROTEIN-LIKE PROTEIN"/>
    <property type="match status" value="1"/>
</dbReference>
<dbReference type="OrthoDB" id="7419171at2759"/>
<keyword evidence="6" id="KW-1185">Reference proteome</keyword>
<sequence length="243" mass="27243">MKFLVVLLCITGCSVARKLPSFIKVCKPKETDVSECILENIEIMRSKLAEKDGVPEMAIPSINPLVIPHANINLGEFQAQLENISLYRVQEFIIKKLKVDIDTVNIDLKIKFPKIDCLANYFVKGQLLVLKLDGSGPAQINITNLIANVVALGKKEMVNGKEHVVITSLDIKPEVGHLDLVLDNLFPKNSELTENANKLLNDNQNVIVEEFSPLVVNIIKEFLLSVLRNIFKYYSFDVLFPNA</sequence>
<evidence type="ECO:0000313" key="6">
    <source>
        <dbReference type="Proteomes" id="UP001153636"/>
    </source>
</evidence>
<proteinExistence type="inferred from homology"/>
<feature type="chain" id="PRO_5040377467" evidence="4">
    <location>
        <begin position="17"/>
        <end position="243"/>
    </location>
</feature>
<accession>A0A9P0G3H7</accession>
<dbReference type="GO" id="GO:0007623">
    <property type="term" value="P:circadian rhythm"/>
    <property type="evidence" value="ECO:0007669"/>
    <property type="project" value="UniProtKB-ARBA"/>
</dbReference>
<dbReference type="GO" id="GO:0005615">
    <property type="term" value="C:extracellular space"/>
    <property type="evidence" value="ECO:0007669"/>
    <property type="project" value="TreeGrafter"/>
</dbReference>
<dbReference type="AlphaFoldDB" id="A0A9P0G3H7"/>
<evidence type="ECO:0000256" key="1">
    <source>
        <dbReference type="ARBA" id="ARBA00022729"/>
    </source>
</evidence>
<dbReference type="EMBL" id="OV651813">
    <property type="protein sequence ID" value="CAH1098583.1"/>
    <property type="molecule type" value="Genomic_DNA"/>
</dbReference>
<evidence type="ECO:0000256" key="3">
    <source>
        <dbReference type="ARBA" id="ARBA00060902"/>
    </source>
</evidence>
<dbReference type="FunFam" id="3.15.10.30:FF:000001">
    <property type="entry name" value="Takeout-like protein 1"/>
    <property type="match status" value="1"/>
</dbReference>
<dbReference type="Gene3D" id="3.15.10.30">
    <property type="entry name" value="Haemolymph juvenile hormone binding protein"/>
    <property type="match status" value="1"/>
</dbReference>
<dbReference type="Proteomes" id="UP001153636">
    <property type="component" value="Chromosome 1"/>
</dbReference>